<gene>
    <name evidence="1" type="ORF">L1987_16682</name>
</gene>
<organism evidence="1 2">
    <name type="scientific">Smallanthus sonchifolius</name>
    <dbReference type="NCBI Taxonomy" id="185202"/>
    <lineage>
        <taxon>Eukaryota</taxon>
        <taxon>Viridiplantae</taxon>
        <taxon>Streptophyta</taxon>
        <taxon>Embryophyta</taxon>
        <taxon>Tracheophyta</taxon>
        <taxon>Spermatophyta</taxon>
        <taxon>Magnoliopsida</taxon>
        <taxon>eudicotyledons</taxon>
        <taxon>Gunneridae</taxon>
        <taxon>Pentapetalae</taxon>
        <taxon>asterids</taxon>
        <taxon>campanulids</taxon>
        <taxon>Asterales</taxon>
        <taxon>Asteraceae</taxon>
        <taxon>Asteroideae</taxon>
        <taxon>Heliantheae alliance</taxon>
        <taxon>Millerieae</taxon>
        <taxon>Smallanthus</taxon>
    </lineage>
</organism>
<reference evidence="2" key="1">
    <citation type="journal article" date="2022" name="Mol. Ecol. Resour.">
        <title>The genomes of chicory, endive, great burdock and yacon provide insights into Asteraceae palaeo-polyploidization history and plant inulin production.</title>
        <authorList>
            <person name="Fan W."/>
            <person name="Wang S."/>
            <person name="Wang H."/>
            <person name="Wang A."/>
            <person name="Jiang F."/>
            <person name="Liu H."/>
            <person name="Zhao H."/>
            <person name="Xu D."/>
            <person name="Zhang Y."/>
        </authorList>
    </citation>
    <scope>NUCLEOTIDE SEQUENCE [LARGE SCALE GENOMIC DNA]</scope>
    <source>
        <strain evidence="2">cv. Yunnan</strain>
    </source>
</reference>
<name>A0ACB9IVV9_9ASTR</name>
<proteinExistence type="predicted"/>
<evidence type="ECO:0000313" key="1">
    <source>
        <dbReference type="EMBL" id="KAI3811982.1"/>
    </source>
</evidence>
<reference evidence="1 2" key="2">
    <citation type="journal article" date="2022" name="Mol. Ecol. Resour.">
        <title>The genomes of chicory, endive, great burdock and yacon provide insights into Asteraceae paleo-polyploidization history and plant inulin production.</title>
        <authorList>
            <person name="Fan W."/>
            <person name="Wang S."/>
            <person name="Wang H."/>
            <person name="Wang A."/>
            <person name="Jiang F."/>
            <person name="Liu H."/>
            <person name="Zhao H."/>
            <person name="Xu D."/>
            <person name="Zhang Y."/>
        </authorList>
    </citation>
    <scope>NUCLEOTIDE SEQUENCE [LARGE SCALE GENOMIC DNA]</scope>
    <source>
        <strain evidence="2">cv. Yunnan</strain>
        <tissue evidence="1">Leaves</tissue>
    </source>
</reference>
<protein>
    <submittedName>
        <fullName evidence="1">Uncharacterized protein</fullName>
    </submittedName>
</protein>
<dbReference type="Proteomes" id="UP001056120">
    <property type="component" value="Linkage Group LG06"/>
</dbReference>
<dbReference type="EMBL" id="CM042023">
    <property type="protein sequence ID" value="KAI3811982.1"/>
    <property type="molecule type" value="Genomic_DNA"/>
</dbReference>
<evidence type="ECO:0000313" key="2">
    <source>
        <dbReference type="Proteomes" id="UP001056120"/>
    </source>
</evidence>
<sequence length="99" mass="11373">MAQDLSHELANLRCKRRKTYSNPRVHLLFIWFILITTHLPQSSADHHRHDSIPSGQKALFFGNASLQFHPPTRSRPAGEGDLYDEDKRQVHTGPNPLHN</sequence>
<keyword evidence="2" id="KW-1185">Reference proteome</keyword>
<comment type="caution">
    <text evidence="1">The sequence shown here is derived from an EMBL/GenBank/DDBJ whole genome shotgun (WGS) entry which is preliminary data.</text>
</comment>
<accession>A0ACB9IVV9</accession>